<organism evidence="1 2">
    <name type="scientific">Callosobruchus maculatus</name>
    <name type="common">Southern cowpea weevil</name>
    <name type="synonym">Pulse bruchid</name>
    <dbReference type="NCBI Taxonomy" id="64391"/>
    <lineage>
        <taxon>Eukaryota</taxon>
        <taxon>Metazoa</taxon>
        <taxon>Ecdysozoa</taxon>
        <taxon>Arthropoda</taxon>
        <taxon>Hexapoda</taxon>
        <taxon>Insecta</taxon>
        <taxon>Pterygota</taxon>
        <taxon>Neoptera</taxon>
        <taxon>Endopterygota</taxon>
        <taxon>Coleoptera</taxon>
        <taxon>Polyphaga</taxon>
        <taxon>Cucujiformia</taxon>
        <taxon>Chrysomeloidea</taxon>
        <taxon>Chrysomelidae</taxon>
        <taxon>Bruchinae</taxon>
        <taxon>Bruchini</taxon>
        <taxon>Callosobruchus</taxon>
    </lineage>
</organism>
<dbReference type="Proteomes" id="UP000410492">
    <property type="component" value="Unassembled WGS sequence"/>
</dbReference>
<reference evidence="1 2" key="1">
    <citation type="submission" date="2019-01" db="EMBL/GenBank/DDBJ databases">
        <authorList>
            <person name="Sayadi A."/>
        </authorList>
    </citation>
    <scope>NUCLEOTIDE SEQUENCE [LARGE SCALE GENOMIC DNA]</scope>
</reference>
<evidence type="ECO:0000313" key="1">
    <source>
        <dbReference type="EMBL" id="VEN45452.1"/>
    </source>
</evidence>
<protein>
    <submittedName>
        <fullName evidence="1">Uncharacterized protein</fullName>
    </submittedName>
</protein>
<accession>A0A653CBY5</accession>
<keyword evidence="2" id="KW-1185">Reference proteome</keyword>
<name>A0A653CBY5_CALMS</name>
<dbReference type="EMBL" id="CAACVG010007442">
    <property type="protein sequence ID" value="VEN45452.1"/>
    <property type="molecule type" value="Genomic_DNA"/>
</dbReference>
<gene>
    <name evidence="1" type="ORF">CALMAC_LOCUS7898</name>
</gene>
<dbReference type="AlphaFoldDB" id="A0A653CBY5"/>
<proteinExistence type="predicted"/>
<evidence type="ECO:0000313" key="2">
    <source>
        <dbReference type="Proteomes" id="UP000410492"/>
    </source>
</evidence>
<sequence>MKAAVKIAFHNCSNMRDPMNWLSHKTWWPFSRNTYGSSLNGFRNTLEMMMSKNLRESKFPFVRKLRQNSPNLIWWSFGYRSKAFHIYMRLDFQP</sequence>